<dbReference type="PROSITE" id="PS50929">
    <property type="entry name" value="ABC_TM1F"/>
    <property type="match status" value="2"/>
</dbReference>
<feature type="transmembrane region" description="Helical" evidence="8">
    <location>
        <begin position="208"/>
        <end position="230"/>
    </location>
</feature>
<feature type="transmembrane region" description="Helical" evidence="8">
    <location>
        <begin position="1022"/>
        <end position="1042"/>
    </location>
</feature>
<dbReference type="InterPro" id="IPR003593">
    <property type="entry name" value="AAA+_ATPase"/>
</dbReference>
<dbReference type="FunFam" id="3.40.50.300:FF:000482">
    <property type="entry name" value="Multidrug resistance-associated protein member 4"/>
    <property type="match status" value="1"/>
</dbReference>
<dbReference type="Gene3D" id="1.20.1560.10">
    <property type="entry name" value="ABC transporter type 1, transmembrane domain"/>
    <property type="match status" value="2"/>
</dbReference>
<dbReference type="FunFam" id="3.40.50.300:FF:000163">
    <property type="entry name" value="Multidrug resistance-associated protein member 4"/>
    <property type="match status" value="1"/>
</dbReference>
<dbReference type="GO" id="GO:0140359">
    <property type="term" value="F:ABC-type transporter activity"/>
    <property type="evidence" value="ECO:0007669"/>
    <property type="project" value="InterPro"/>
</dbReference>
<feature type="domain" description="ABC transporter" evidence="9">
    <location>
        <begin position="1088"/>
        <end position="1321"/>
    </location>
</feature>
<dbReference type="Pfam" id="PF00005">
    <property type="entry name" value="ABC_tran"/>
    <property type="match status" value="2"/>
</dbReference>
<feature type="transmembrane region" description="Helical" evidence="8">
    <location>
        <begin position="236"/>
        <end position="254"/>
    </location>
</feature>
<organism evidence="11 12">
    <name type="scientific">Acyrthosiphon pisum</name>
    <name type="common">Pea aphid</name>
    <dbReference type="NCBI Taxonomy" id="7029"/>
    <lineage>
        <taxon>Eukaryota</taxon>
        <taxon>Metazoa</taxon>
        <taxon>Ecdysozoa</taxon>
        <taxon>Arthropoda</taxon>
        <taxon>Hexapoda</taxon>
        <taxon>Insecta</taxon>
        <taxon>Pterygota</taxon>
        <taxon>Neoptera</taxon>
        <taxon>Paraneoptera</taxon>
        <taxon>Hemiptera</taxon>
        <taxon>Sternorrhyncha</taxon>
        <taxon>Aphidomorpha</taxon>
        <taxon>Aphidoidea</taxon>
        <taxon>Aphididae</taxon>
        <taxon>Macrosiphini</taxon>
        <taxon>Acyrthosiphon</taxon>
    </lineage>
</organism>
<dbReference type="GO" id="GO:0016020">
    <property type="term" value="C:membrane"/>
    <property type="evidence" value="ECO:0007669"/>
    <property type="project" value="UniProtKB-SubCell"/>
</dbReference>
<protein>
    <recommendedName>
        <fullName evidence="13">Multidrug resistance-associated protein lethal(2)03659</fullName>
    </recommendedName>
</protein>
<keyword evidence="3 8" id="KW-0812">Transmembrane</keyword>
<proteinExistence type="predicted"/>
<keyword evidence="6 8" id="KW-1133">Transmembrane helix</keyword>
<dbReference type="GeneID" id="100163444"/>
<dbReference type="InterPro" id="IPR011527">
    <property type="entry name" value="ABC1_TM_dom"/>
</dbReference>
<feature type="domain" description="ABC transporter" evidence="9">
    <location>
        <begin position="437"/>
        <end position="660"/>
    </location>
</feature>
<keyword evidence="12" id="KW-1185">Reference proteome</keyword>
<reference evidence="12" key="1">
    <citation type="submission" date="2010-06" db="EMBL/GenBank/DDBJ databases">
        <authorList>
            <person name="Jiang H."/>
            <person name="Abraham K."/>
            <person name="Ali S."/>
            <person name="Alsbrooks S.L."/>
            <person name="Anim B.N."/>
            <person name="Anosike U.S."/>
            <person name="Attaway T."/>
            <person name="Bandaranaike D.P."/>
            <person name="Battles P.K."/>
            <person name="Bell S.N."/>
            <person name="Bell A.V."/>
            <person name="Beltran B."/>
            <person name="Bickham C."/>
            <person name="Bustamante Y."/>
            <person name="Caleb T."/>
            <person name="Canada A."/>
            <person name="Cardenas V."/>
            <person name="Carter K."/>
            <person name="Chacko J."/>
            <person name="Chandrabose M.N."/>
            <person name="Chavez D."/>
            <person name="Chavez A."/>
            <person name="Chen L."/>
            <person name="Chu H.-S."/>
            <person name="Claassen K.J."/>
            <person name="Cockrell R."/>
            <person name="Collins M."/>
            <person name="Cooper J.A."/>
            <person name="Cree A."/>
            <person name="Curry S.M."/>
            <person name="Da Y."/>
            <person name="Dao M.D."/>
            <person name="Das B."/>
            <person name="Davila M.-L."/>
            <person name="Davy-Carroll L."/>
            <person name="Denson S."/>
            <person name="Dinh H."/>
            <person name="Ebong V.E."/>
            <person name="Edwards J.R."/>
            <person name="Egan A."/>
            <person name="El-Daye J."/>
            <person name="Escobedo L."/>
            <person name="Fernandez S."/>
            <person name="Fernando P.R."/>
            <person name="Flagg N."/>
            <person name="Forbes L.D."/>
            <person name="Fowler R.G."/>
            <person name="Fu Q."/>
            <person name="Gabisi R.A."/>
            <person name="Ganer J."/>
            <person name="Garbino Pronczuk A."/>
            <person name="Garcia R.M."/>
            <person name="Garner T."/>
            <person name="Garrett T.E."/>
            <person name="Gonzalez D.A."/>
            <person name="Hamid H."/>
            <person name="Hawkins E.S."/>
            <person name="Hirani K."/>
            <person name="Hogues M.E."/>
            <person name="Hollins B."/>
            <person name="Hsiao C.-H."/>
            <person name="Jabil R."/>
            <person name="James M.L."/>
            <person name="Jhangiani S.N."/>
            <person name="Johnson B."/>
            <person name="Johnson Q."/>
            <person name="Joshi V."/>
            <person name="Kalu J.B."/>
            <person name="Kam C."/>
            <person name="Kashfia A."/>
            <person name="Keebler J."/>
            <person name="Kisamo H."/>
            <person name="Kovar C.L."/>
            <person name="Lago L.A."/>
            <person name="Lai C.-Y."/>
            <person name="Laidlaw J."/>
            <person name="Lara F."/>
            <person name="Le T.-K."/>
            <person name="Lee S.L."/>
            <person name="Legall F.H."/>
            <person name="Lemon S.J."/>
            <person name="Lewis L.R."/>
            <person name="Li B."/>
            <person name="Liu Y."/>
            <person name="Liu Y.-S."/>
            <person name="Lopez J."/>
            <person name="Lozado R.J."/>
            <person name="Lu J."/>
            <person name="Madu R.C."/>
            <person name="Maheshwari M."/>
            <person name="Maheshwari R."/>
            <person name="Malloy K."/>
            <person name="Martinez E."/>
            <person name="Mathew T."/>
            <person name="Mercado I.C."/>
            <person name="Mercado C."/>
            <person name="Meyer B."/>
            <person name="Montgomery K."/>
            <person name="Morgan M.B."/>
            <person name="Munidasa M."/>
            <person name="Nazareth L.V."/>
            <person name="Nelson J."/>
            <person name="Ng B.M."/>
            <person name="Nguyen N.B."/>
            <person name="Nguyen P.Q."/>
            <person name="Nguyen T."/>
            <person name="Obregon M."/>
            <person name="Okwuonu G.O."/>
            <person name="Onwere C.G."/>
            <person name="Orozco G."/>
            <person name="Parra A."/>
            <person name="Patel S."/>
            <person name="Patil S."/>
            <person name="Perez A."/>
            <person name="Perez Y."/>
            <person name="Pham C."/>
            <person name="Primus E.L."/>
            <person name="Pu L.-L."/>
            <person name="Puazo M."/>
            <person name="Qin X."/>
            <person name="Quiroz J.B."/>
            <person name="Reese J."/>
            <person name="Richards S."/>
            <person name="Rives C.M."/>
            <person name="Robberts R."/>
            <person name="Ruiz S.J."/>
            <person name="Ruiz M.J."/>
            <person name="Santibanez J."/>
            <person name="Schneider B.W."/>
            <person name="Sisson I."/>
            <person name="Smith M."/>
            <person name="Sodergren E."/>
            <person name="Song X.-Z."/>
            <person name="Song B.B."/>
            <person name="Summersgill H."/>
            <person name="Thelus R."/>
            <person name="Thornton R.D."/>
            <person name="Trejos Z.Y."/>
            <person name="Usmani K."/>
            <person name="Vattathil S."/>
            <person name="Villasana D."/>
            <person name="Walker D.L."/>
            <person name="Wang S."/>
            <person name="Wang K."/>
            <person name="White C.S."/>
            <person name="Williams A.C."/>
            <person name="Williamson J."/>
            <person name="Wilson K."/>
            <person name="Woghiren I.O."/>
            <person name="Woodworth J.R."/>
            <person name="Worley K.C."/>
            <person name="Wright R.A."/>
            <person name="Wu W."/>
            <person name="Young L."/>
            <person name="Zhang L."/>
            <person name="Zhang J."/>
            <person name="Zhu Y."/>
            <person name="Muzny D.M."/>
            <person name="Weinstock G."/>
            <person name="Gibbs R.A."/>
        </authorList>
    </citation>
    <scope>NUCLEOTIDE SEQUENCE [LARGE SCALE GENOMIC DNA]</scope>
    <source>
        <strain evidence="12">LSR1</strain>
    </source>
</reference>
<dbReference type="PANTHER" id="PTHR24223">
    <property type="entry name" value="ATP-BINDING CASSETTE SUB-FAMILY C"/>
    <property type="match status" value="1"/>
</dbReference>
<evidence type="ECO:0000313" key="12">
    <source>
        <dbReference type="Proteomes" id="UP000007819"/>
    </source>
</evidence>
<dbReference type="InterPro" id="IPR017871">
    <property type="entry name" value="ABC_transporter-like_CS"/>
</dbReference>
<feature type="domain" description="ABC transmembrane type-1" evidence="10">
    <location>
        <begin position="97"/>
        <end position="366"/>
    </location>
</feature>
<dbReference type="Gene3D" id="3.40.50.300">
    <property type="entry name" value="P-loop containing nucleotide triphosphate hydrolases"/>
    <property type="match status" value="2"/>
</dbReference>
<keyword evidence="4" id="KW-0547">Nucleotide-binding</keyword>
<dbReference type="InterPro" id="IPR050173">
    <property type="entry name" value="ABC_transporter_C-like"/>
</dbReference>
<reference evidence="11" key="2">
    <citation type="submission" date="2022-06" db="UniProtKB">
        <authorList>
            <consortium name="EnsemblMetazoa"/>
        </authorList>
    </citation>
    <scope>IDENTIFICATION</scope>
</reference>
<dbReference type="SUPFAM" id="SSF52540">
    <property type="entry name" value="P-loop containing nucleoside triphosphate hydrolases"/>
    <property type="match status" value="2"/>
</dbReference>
<dbReference type="InterPro" id="IPR003439">
    <property type="entry name" value="ABC_transporter-like_ATP-bd"/>
</dbReference>
<keyword evidence="7 8" id="KW-0472">Membrane</keyword>
<evidence type="ECO:0000256" key="2">
    <source>
        <dbReference type="ARBA" id="ARBA00022448"/>
    </source>
</evidence>
<dbReference type="CDD" id="cd03250">
    <property type="entry name" value="ABCC_MRP_domain1"/>
    <property type="match status" value="1"/>
</dbReference>
<name>A0A8R2FBS6_ACYPI</name>
<feature type="transmembrane region" description="Helical" evidence="8">
    <location>
        <begin position="360"/>
        <end position="381"/>
    </location>
</feature>
<dbReference type="CDD" id="cd03244">
    <property type="entry name" value="ABCC_MRP_domain2"/>
    <property type="match status" value="1"/>
</dbReference>
<dbReference type="SMART" id="SM00382">
    <property type="entry name" value="AAA"/>
    <property type="match status" value="2"/>
</dbReference>
<accession>A0A8R2FBS6</accession>
<feature type="domain" description="ABC transmembrane type-1" evidence="10">
    <location>
        <begin position="752"/>
        <end position="1050"/>
    </location>
</feature>
<dbReference type="GO" id="GO:0016887">
    <property type="term" value="F:ATP hydrolysis activity"/>
    <property type="evidence" value="ECO:0007669"/>
    <property type="project" value="InterPro"/>
</dbReference>
<evidence type="ECO:0000259" key="10">
    <source>
        <dbReference type="PROSITE" id="PS50929"/>
    </source>
</evidence>
<evidence type="ECO:0000259" key="9">
    <source>
        <dbReference type="PROSITE" id="PS50893"/>
    </source>
</evidence>
<feature type="transmembrane region" description="Helical" evidence="8">
    <location>
        <begin position="93"/>
        <end position="115"/>
    </location>
</feature>
<dbReference type="Proteomes" id="UP000007819">
    <property type="component" value="Chromosome A2"/>
</dbReference>
<evidence type="ECO:0000256" key="8">
    <source>
        <dbReference type="SAM" id="Phobius"/>
    </source>
</evidence>
<dbReference type="SUPFAM" id="SSF90123">
    <property type="entry name" value="ABC transporter transmembrane region"/>
    <property type="match status" value="2"/>
</dbReference>
<evidence type="ECO:0000256" key="4">
    <source>
        <dbReference type="ARBA" id="ARBA00022741"/>
    </source>
</evidence>
<evidence type="ECO:0000256" key="1">
    <source>
        <dbReference type="ARBA" id="ARBA00004141"/>
    </source>
</evidence>
<feature type="transmembrane region" description="Helical" evidence="8">
    <location>
        <begin position="135"/>
        <end position="155"/>
    </location>
</feature>
<dbReference type="Pfam" id="PF00664">
    <property type="entry name" value="ABC_membrane"/>
    <property type="match status" value="2"/>
</dbReference>
<evidence type="ECO:0000256" key="6">
    <source>
        <dbReference type="ARBA" id="ARBA00022989"/>
    </source>
</evidence>
<comment type="subcellular location">
    <subcellularLocation>
        <location evidence="1">Membrane</location>
        <topology evidence="1">Multi-pass membrane protein</topology>
    </subcellularLocation>
</comment>
<dbReference type="PANTHER" id="PTHR24223:SF324">
    <property type="entry name" value="LD17001P"/>
    <property type="match status" value="1"/>
</dbReference>
<feature type="transmembrane region" description="Helical" evidence="8">
    <location>
        <begin position="810"/>
        <end position="834"/>
    </location>
</feature>
<dbReference type="KEGG" id="api:100163444"/>
<evidence type="ECO:0000256" key="5">
    <source>
        <dbReference type="ARBA" id="ARBA00022840"/>
    </source>
</evidence>
<dbReference type="FunFam" id="1.20.1560.10:FF:000026">
    <property type="entry name" value="Multidrug resistance-associated protein lethal(2)03659"/>
    <property type="match status" value="1"/>
</dbReference>
<feature type="transmembrane region" description="Helical" evidence="8">
    <location>
        <begin position="314"/>
        <end position="340"/>
    </location>
</feature>
<feature type="transmembrane region" description="Helical" evidence="8">
    <location>
        <begin position="891"/>
        <end position="921"/>
    </location>
</feature>
<dbReference type="InterPro" id="IPR027417">
    <property type="entry name" value="P-loop_NTPase"/>
</dbReference>
<keyword evidence="5" id="KW-0067">ATP-binding</keyword>
<dbReference type="FunFam" id="1.20.1560.10:FF:000014">
    <property type="entry name" value="Multidrug resistance-associated protein member 4"/>
    <property type="match status" value="1"/>
</dbReference>
<dbReference type="OrthoDB" id="6500128at2759"/>
<keyword evidence="2" id="KW-0813">Transport</keyword>
<dbReference type="PROSITE" id="PS50893">
    <property type="entry name" value="ABC_TRANSPORTER_2"/>
    <property type="match status" value="2"/>
</dbReference>
<dbReference type="EnsemblMetazoa" id="XM_008188666.3">
    <property type="protein sequence ID" value="XP_008186888.2"/>
    <property type="gene ID" value="LOC100163444"/>
</dbReference>
<sequence length="1350" mass="151106">MDATSKEEKPSNPRAKANILEIITFSWIMKLIKNGLKKELDLIDLYTILEEDSSALLGNKLEKLWKEELINSKKKNQKPSFLRTLIQMFGAKFICTGILLTILEICLSIGISTIVGKIVIHFETNKSVHQSSDGIYLAIGLITVLLTRSILYNSFDMIISHIAMKIRVATCNIIYKKSLRLKSNSYDQASTGQIINLMSNDVNRFDISLLYVPFLWIGPIETIVVTYFLWQEVGVSSVLGVATLLIFIPLQIWLGSKTSEIRLQTAKRTDKRVHLMNEIISGLQVIKMYTWEPFFNNLTKYARKKEMNKIIESAYVKGILSSFFLCNTRISLFVNLFAYILFGNNITASKVFVITSYYNILRGTLTVALPPGIGLTAELLVSIKRIEDFLLHEENDKRVTIQTKSTDVCRKIINDGTVSNNISNENDTAVQSSNFGIVISNASAKWTDAQIDNTLENINLTVTPGRLVAIIGPVGAGKSSLIQAILQELPLVDGSISVHGIVSYASQEPWLFSGSVKQNIIFGSPMDKYRYNKVIDVCALKTDFEQFRYGDQTVVGERGLSLSGGQRARINLARAIYKQADIYLLDDPLSAVDTRVGKHLFEKCIKEYLKEKTCILITHQIQYLTSVDQIVLMENAKVTVEGSYQELQSSGLDFTKLLGSSMETVVLTENECKNEKSTIESSEVHSGHTAQKLSVSNVESPVEETETNDVHAEPVNMAETRSSGDVGFSIYSSYIFAGGRYCKVLSLLSVCIFTQVLASGSDYWITYWVDLEDHYFRVTEQFVATNNVTFATIQPTDGLMPWIVSRQTCVVVFAILTLLIIIFAFTELALMISICTTASSNLHNQMFNSISRATMNFLNKNPSGRILNRFSKDIGVIDETLPPIFVDVVQIGLTVVGILIVVGIVNYYLIPPTLVIIIVFFKMRKMYMTTTRNVKRLEGVARSPMFTHVNSSLQGLTTIRAFDVEQKLSQEFSSHQDLHSSAWYLFMSLSRAFGFWLDIVCIFYTSLVTFFFIFIVNDTHGGNVGLAITQAIGLAGMFQWVVRLSAELENQMTSVERVLEYTNVPQESALESAPNKKPSKEWPNKGQIIFSKLYLRYDPETPFVLKNITVTIEATEKIGIVGRTGAGKSSLIGALFRLALNEGSIIIDGIEIHELGLHDLRSNLSIIPQEPVLFSGTMRKNLDPFDEYSDHVLWEALNEVELKDVVEDLSDGLNSKIAEGGSNLSVGQRQLVCLARAIVRNNKILVLDEATANVDPQTDSLIQNTIRNKFRTCTVLTIAHRLITVMDSDKVIVMDGGTIVEFNHPYILLENKNGYLYKMVEQTDPNNAKLLHSIAAESFNRQQYADVNSN</sequence>
<evidence type="ECO:0000256" key="7">
    <source>
        <dbReference type="ARBA" id="ARBA00023136"/>
    </source>
</evidence>
<dbReference type="PROSITE" id="PS00211">
    <property type="entry name" value="ABC_TRANSPORTER_1"/>
    <property type="match status" value="2"/>
</dbReference>
<evidence type="ECO:0008006" key="13">
    <source>
        <dbReference type="Google" id="ProtNLM"/>
    </source>
</evidence>
<evidence type="ECO:0000313" key="11">
    <source>
        <dbReference type="EnsemblMetazoa" id="XP_008186888.2"/>
    </source>
</evidence>
<evidence type="ECO:0000256" key="3">
    <source>
        <dbReference type="ARBA" id="ARBA00022692"/>
    </source>
</evidence>
<dbReference type="GO" id="GO:0005524">
    <property type="term" value="F:ATP binding"/>
    <property type="evidence" value="ECO:0007669"/>
    <property type="project" value="UniProtKB-KW"/>
</dbReference>
<feature type="transmembrane region" description="Helical" evidence="8">
    <location>
        <begin position="995"/>
        <end position="1016"/>
    </location>
</feature>
<dbReference type="InterPro" id="IPR036640">
    <property type="entry name" value="ABC1_TM_sf"/>
</dbReference>
<dbReference type="RefSeq" id="XP_008186888.2">
    <property type="nucleotide sequence ID" value="XM_008188666.2"/>
</dbReference>